<name>A0A3E4ZM11_9BACT</name>
<proteinExistence type="predicted"/>
<dbReference type="EMBL" id="QSUP01000007">
    <property type="protein sequence ID" value="RGN52139.1"/>
    <property type="molecule type" value="Genomic_DNA"/>
</dbReference>
<keyword evidence="1" id="KW-0472">Membrane</keyword>
<gene>
    <name evidence="3" type="ORF">DXB61_07800</name>
    <name evidence="2" type="ORF">GME02_00865</name>
</gene>
<dbReference type="GeneID" id="49205358"/>
<dbReference type="RefSeq" id="WP_005638465.1">
    <property type="nucleotide sequence ID" value="NZ_BAABYG010000001.1"/>
</dbReference>
<dbReference type="EMBL" id="WNDD01000001">
    <property type="protein sequence ID" value="MTV00240.1"/>
    <property type="molecule type" value="Genomic_DNA"/>
</dbReference>
<evidence type="ECO:0000313" key="3">
    <source>
        <dbReference type="EMBL" id="RGN52139.1"/>
    </source>
</evidence>
<dbReference type="AlphaFoldDB" id="A0A3E4ZM11"/>
<dbReference type="Proteomes" id="UP000261088">
    <property type="component" value="Unassembled WGS sequence"/>
</dbReference>
<keyword evidence="1" id="KW-1133">Transmembrane helix</keyword>
<protein>
    <submittedName>
        <fullName evidence="2">Uncharacterized protein</fullName>
    </submittedName>
</protein>
<comment type="caution">
    <text evidence="2">The sequence shown here is derived from an EMBL/GenBank/DDBJ whole genome shotgun (WGS) entry which is preliminary data.</text>
</comment>
<dbReference type="Proteomes" id="UP000482671">
    <property type="component" value="Unassembled WGS sequence"/>
</dbReference>
<accession>A0A3E4ZM11</accession>
<keyword evidence="1" id="KW-0812">Transmembrane</keyword>
<evidence type="ECO:0000256" key="1">
    <source>
        <dbReference type="SAM" id="Phobius"/>
    </source>
</evidence>
<evidence type="ECO:0000313" key="5">
    <source>
        <dbReference type="Proteomes" id="UP000482671"/>
    </source>
</evidence>
<sequence length="92" mass="10394">MIKALIWAIISLLMLFVMTSGISIQLKPFRIDITYPYFGLGIVLTAIGLTLCIGSAYYYGISNNQYKDGYKKGFHAGVEYVIEFAKQKKNEE</sequence>
<evidence type="ECO:0000313" key="4">
    <source>
        <dbReference type="Proteomes" id="UP000261088"/>
    </source>
</evidence>
<feature type="transmembrane region" description="Helical" evidence="1">
    <location>
        <begin position="37"/>
        <end position="59"/>
    </location>
</feature>
<organism evidence="2 5">
    <name type="scientific">Parabacteroides merdae</name>
    <dbReference type="NCBI Taxonomy" id="46503"/>
    <lineage>
        <taxon>Bacteria</taxon>
        <taxon>Pseudomonadati</taxon>
        <taxon>Bacteroidota</taxon>
        <taxon>Bacteroidia</taxon>
        <taxon>Bacteroidales</taxon>
        <taxon>Tannerellaceae</taxon>
        <taxon>Parabacteroides</taxon>
    </lineage>
</organism>
<reference evidence="3 4" key="1">
    <citation type="submission" date="2018-08" db="EMBL/GenBank/DDBJ databases">
        <title>A genome reference for cultivated species of the human gut microbiota.</title>
        <authorList>
            <person name="Zou Y."/>
            <person name="Xue W."/>
            <person name="Luo G."/>
        </authorList>
    </citation>
    <scope>NUCLEOTIDE SEQUENCE [LARGE SCALE GENOMIC DNA]</scope>
    <source>
        <strain evidence="3 4">OM05-11AA</strain>
    </source>
</reference>
<evidence type="ECO:0000313" key="2">
    <source>
        <dbReference type="EMBL" id="MTV00240.1"/>
    </source>
</evidence>
<reference evidence="2 5" key="2">
    <citation type="journal article" date="2019" name="Nat. Med.">
        <title>A library of human gut bacterial isolates paired with longitudinal multiomics data enables mechanistic microbiome research.</title>
        <authorList>
            <person name="Poyet M."/>
            <person name="Groussin M."/>
            <person name="Gibbons S.M."/>
            <person name="Avila-Pacheco J."/>
            <person name="Jiang X."/>
            <person name="Kearney S.M."/>
            <person name="Perrotta A.R."/>
            <person name="Berdy B."/>
            <person name="Zhao S."/>
            <person name="Lieberman T.D."/>
            <person name="Swanson P.K."/>
            <person name="Smith M."/>
            <person name="Roesemann S."/>
            <person name="Alexander J.E."/>
            <person name="Rich S.A."/>
            <person name="Livny J."/>
            <person name="Vlamakis H."/>
            <person name="Clish C."/>
            <person name="Bullock K."/>
            <person name="Deik A."/>
            <person name="Scott J."/>
            <person name="Pierce K.A."/>
            <person name="Xavier R.J."/>
            <person name="Alm E.J."/>
        </authorList>
    </citation>
    <scope>NUCLEOTIDE SEQUENCE [LARGE SCALE GENOMIC DNA]</scope>
    <source>
        <strain evidence="2 5">BIOML-A11</strain>
    </source>
</reference>